<reference evidence="2 3" key="1">
    <citation type="submission" date="2019-11" db="EMBL/GenBank/DDBJ databases">
        <title>Bacillus lacus genome.</title>
        <authorList>
            <person name="Allen C.J."/>
            <person name="Newman J.D."/>
        </authorList>
    </citation>
    <scope>NUCLEOTIDE SEQUENCE [LARGE SCALE GENOMIC DNA]</scope>
    <source>
        <strain evidence="2 3">KCTC 33946</strain>
    </source>
</reference>
<dbReference type="PANTHER" id="PTHR39158">
    <property type="entry name" value="OS08G0560600 PROTEIN"/>
    <property type="match status" value="1"/>
</dbReference>
<dbReference type="Proteomes" id="UP000448867">
    <property type="component" value="Unassembled WGS sequence"/>
</dbReference>
<dbReference type="PANTHER" id="PTHR39158:SF1">
    <property type="entry name" value="DNAJ HOMOLOG SUBFAMILY C MEMBER 28"/>
    <property type="match status" value="1"/>
</dbReference>
<dbReference type="AlphaFoldDB" id="A0A7X2M0N6"/>
<dbReference type="OrthoDB" id="9798476at2"/>
<evidence type="ECO:0000313" key="3">
    <source>
        <dbReference type="Proteomes" id="UP000448867"/>
    </source>
</evidence>
<dbReference type="RefSeq" id="WP_154308856.1">
    <property type="nucleotide sequence ID" value="NZ_WKKI01000033.1"/>
</dbReference>
<sequence length="121" mass="13859">MDFFTILSEDKIKRAIGDGEFQQIPGMGKPLQLEDLSHIPENLRMAYKMMKNGGMIEEGELKKQIKTLEDLLVVCGEEDKAGIESQLSERKYKLDHLFKKRNALTSPASAYYKEKVYSKLT</sequence>
<accession>A0A7X2M0N6</accession>
<organism evidence="2 3">
    <name type="scientific">Metabacillus lacus</name>
    <dbReference type="NCBI Taxonomy" id="1983721"/>
    <lineage>
        <taxon>Bacteria</taxon>
        <taxon>Bacillati</taxon>
        <taxon>Bacillota</taxon>
        <taxon>Bacilli</taxon>
        <taxon>Bacillales</taxon>
        <taxon>Bacillaceae</taxon>
        <taxon>Metabacillus</taxon>
    </lineage>
</organism>
<dbReference type="InterPro" id="IPR052573">
    <property type="entry name" value="DnaJ_C_subfamily_28"/>
</dbReference>
<dbReference type="EMBL" id="WKKI01000033">
    <property type="protein sequence ID" value="MRX73387.1"/>
    <property type="molecule type" value="Genomic_DNA"/>
</dbReference>
<evidence type="ECO:0000259" key="1">
    <source>
        <dbReference type="Pfam" id="PF09350"/>
    </source>
</evidence>
<protein>
    <submittedName>
        <fullName evidence="2">DUF1992 domain-containing protein</fullName>
    </submittedName>
</protein>
<dbReference type="Pfam" id="PF09350">
    <property type="entry name" value="DJC28_CD"/>
    <property type="match status" value="1"/>
</dbReference>
<proteinExistence type="predicted"/>
<keyword evidence="3" id="KW-1185">Reference proteome</keyword>
<evidence type="ECO:0000313" key="2">
    <source>
        <dbReference type="EMBL" id="MRX73387.1"/>
    </source>
</evidence>
<comment type="caution">
    <text evidence="2">The sequence shown here is derived from an EMBL/GenBank/DDBJ whole genome shotgun (WGS) entry which is preliminary data.</text>
</comment>
<feature type="domain" description="DnaJ homologue subfamily C member 28 conserved" evidence="1">
    <location>
        <begin position="8"/>
        <end position="72"/>
    </location>
</feature>
<name>A0A7X2M0N6_9BACI</name>
<dbReference type="InterPro" id="IPR018961">
    <property type="entry name" value="DnaJ_homolog_subfam-C_membr-28"/>
</dbReference>
<gene>
    <name evidence="2" type="ORF">GJU40_14655</name>
</gene>